<dbReference type="Proteomes" id="UP001400965">
    <property type="component" value="Unassembled WGS sequence"/>
</dbReference>
<evidence type="ECO:0000256" key="3">
    <source>
        <dbReference type="ARBA" id="ARBA00022723"/>
    </source>
</evidence>
<feature type="domain" description="4Fe-4S ferredoxin-type" evidence="9">
    <location>
        <begin position="18"/>
        <end position="46"/>
    </location>
</feature>
<dbReference type="InterPro" id="IPR024934">
    <property type="entry name" value="Rubredoxin-like_dom"/>
</dbReference>
<dbReference type="EMBL" id="BAAACP010000008">
    <property type="protein sequence ID" value="GAA0864006.1"/>
    <property type="molecule type" value="Genomic_DNA"/>
</dbReference>
<dbReference type="InterPro" id="IPR003149">
    <property type="entry name" value="Fe_hydrogenase_ssu"/>
</dbReference>
<dbReference type="SUPFAM" id="SSF54862">
    <property type="entry name" value="4Fe-4S ferredoxins"/>
    <property type="match status" value="1"/>
</dbReference>
<evidence type="ECO:0000256" key="5">
    <source>
        <dbReference type="ARBA" id="ARBA00023004"/>
    </source>
</evidence>
<evidence type="ECO:0000256" key="2">
    <source>
        <dbReference type="ARBA" id="ARBA00022448"/>
    </source>
</evidence>
<dbReference type="Pfam" id="PF02915">
    <property type="entry name" value="Rubrerythrin"/>
    <property type="match status" value="1"/>
</dbReference>
<feature type="domain" description="Rubredoxin-like" evidence="7">
    <location>
        <begin position="463"/>
        <end position="498"/>
    </location>
</feature>
<evidence type="ECO:0000256" key="1">
    <source>
        <dbReference type="ARBA" id="ARBA00001965"/>
    </source>
</evidence>
<proteinExistence type="predicted"/>
<dbReference type="InterPro" id="IPR004108">
    <property type="entry name" value="Fe_hydrogenase_lsu_C"/>
</dbReference>
<dbReference type="InterPro" id="IPR017900">
    <property type="entry name" value="4Fe4S_Fe_S_CS"/>
</dbReference>
<evidence type="ECO:0000259" key="9">
    <source>
        <dbReference type="PROSITE" id="PS51379"/>
    </source>
</evidence>
<evidence type="ECO:0000259" key="7">
    <source>
        <dbReference type="PROSITE" id="PS50903"/>
    </source>
</evidence>
<dbReference type="PROSITE" id="PS50903">
    <property type="entry name" value="RUBREDOXIN_LIKE"/>
    <property type="match status" value="1"/>
</dbReference>
<evidence type="ECO:0000259" key="8">
    <source>
        <dbReference type="PROSITE" id="PS50905"/>
    </source>
</evidence>
<dbReference type="Gene3D" id="3.40.950.10">
    <property type="entry name" value="Fe-only Hydrogenase (Larger Subunit), Chain L, domain 3"/>
    <property type="match status" value="1"/>
</dbReference>
<dbReference type="InterPro" id="IPR013352">
    <property type="entry name" value="Fe_hydrogenase_subset"/>
</dbReference>
<dbReference type="SUPFAM" id="SSF57802">
    <property type="entry name" value="Rubredoxin-like"/>
    <property type="match status" value="2"/>
</dbReference>
<keyword evidence="3" id="KW-0479">Metal-binding</keyword>
<gene>
    <name evidence="10" type="ORF">GCM10008917_15780</name>
</gene>
<dbReference type="InterPro" id="IPR036991">
    <property type="entry name" value="Fe_hydrogenase_ssu_sf"/>
</dbReference>
<dbReference type="InterPro" id="IPR052364">
    <property type="entry name" value="Rubrerythrin"/>
</dbReference>
<keyword evidence="4" id="KW-0249">Electron transport</keyword>
<dbReference type="Gene3D" id="4.10.260.20">
    <property type="entry name" value="Iron hydrogenase, small subunit"/>
    <property type="match status" value="1"/>
</dbReference>
<keyword evidence="2" id="KW-0813">Transport</keyword>
<dbReference type="SMART" id="SM00902">
    <property type="entry name" value="Fe_hyd_SSU"/>
    <property type="match status" value="1"/>
</dbReference>
<dbReference type="InterPro" id="IPR009040">
    <property type="entry name" value="Ferritin-like_diiron"/>
</dbReference>
<dbReference type="NCBIfam" id="NF045767">
    <property type="entry name" value="RuberyRbr"/>
    <property type="match status" value="1"/>
</dbReference>
<keyword evidence="6" id="KW-0411">Iron-sulfur</keyword>
<dbReference type="Pfam" id="PF02256">
    <property type="entry name" value="Fe_hyd_SSU"/>
    <property type="match status" value="1"/>
</dbReference>
<dbReference type="Gene3D" id="2.20.28.10">
    <property type="match status" value="2"/>
</dbReference>
<dbReference type="InterPro" id="IPR017896">
    <property type="entry name" value="4Fe4S_Fe-S-bd"/>
</dbReference>
<dbReference type="CDD" id="cd00729">
    <property type="entry name" value="rubredoxin_SM"/>
    <property type="match status" value="1"/>
</dbReference>
<evidence type="ECO:0000313" key="10">
    <source>
        <dbReference type="EMBL" id="GAA0864006.1"/>
    </source>
</evidence>
<feature type="domain" description="Ferritin-like diiron" evidence="8">
    <location>
        <begin position="511"/>
        <end position="641"/>
    </location>
</feature>
<dbReference type="InterPro" id="IPR048574">
    <property type="entry name" value="RUBY_RBDX"/>
</dbReference>
<feature type="domain" description="4Fe-4S ferredoxin-type" evidence="9">
    <location>
        <begin position="49"/>
        <end position="78"/>
    </location>
</feature>
<dbReference type="InterPro" id="IPR050340">
    <property type="entry name" value="Cytosolic_Fe-S_CAF"/>
</dbReference>
<dbReference type="InterPro" id="IPR009016">
    <property type="entry name" value="Fe_hydrogenase"/>
</dbReference>
<dbReference type="PROSITE" id="PS00198">
    <property type="entry name" value="4FE4S_FER_1"/>
    <property type="match status" value="1"/>
</dbReference>
<dbReference type="NCBIfam" id="TIGR02512">
    <property type="entry name" value="FeFe_hydrog_A"/>
    <property type="match status" value="1"/>
</dbReference>
<evidence type="ECO:0000313" key="11">
    <source>
        <dbReference type="Proteomes" id="UP001400965"/>
    </source>
</evidence>
<dbReference type="PANTHER" id="PTHR11615">
    <property type="entry name" value="NITRATE, FORMATE, IRON DEHYDROGENASE"/>
    <property type="match status" value="1"/>
</dbReference>
<name>A0ABN1M4E8_9FIRM</name>
<comment type="caution">
    <text evidence="10">The sequence shown here is derived from an EMBL/GenBank/DDBJ whole genome shotgun (WGS) entry which is preliminary data.</text>
</comment>
<dbReference type="Gene3D" id="3.30.70.20">
    <property type="match status" value="1"/>
</dbReference>
<comment type="cofactor">
    <cofactor evidence="1">
        <name>Fe(3+)</name>
        <dbReference type="ChEBI" id="CHEBI:29034"/>
    </cofactor>
</comment>
<dbReference type="CDD" id="cd01041">
    <property type="entry name" value="Rubrerythrin"/>
    <property type="match status" value="1"/>
</dbReference>
<evidence type="ECO:0000256" key="4">
    <source>
        <dbReference type="ARBA" id="ARBA00022982"/>
    </source>
</evidence>
<protein>
    <recommendedName>
        <fullName evidence="12">Iron hydrogenase</fullName>
    </recommendedName>
</protein>
<evidence type="ECO:0000256" key="6">
    <source>
        <dbReference type="ARBA" id="ARBA00023014"/>
    </source>
</evidence>
<dbReference type="Gene3D" id="1.20.1260.10">
    <property type="match status" value="1"/>
</dbReference>
<keyword evidence="11" id="KW-1185">Reference proteome</keyword>
<evidence type="ECO:0008006" key="12">
    <source>
        <dbReference type="Google" id="ProtNLM"/>
    </source>
</evidence>
<sequence length="686" mass="77417">MSKHLSTNIRVAIEKDNPSICRDEEKCIQCGMCKKICTDYIGVNGNYSLEDTNDIAVCINCGQCANVCPQSSITEVYDYKKVESVINSKDKIVIFTTSPAVRVSLGEEFNIKDGSFVEGKMVALLRKLGANYVLDTNFAADLTIVEEASELIERITSKNKPLPQFTSCCPAWVKYAETFHPDMLDHISTSKSPIGMQGPTIKTYFAKKMGIDPSKIVNVALTPCTAKKFEIKRDEMNASGKYYNADEMRDMDYVITTRELAIWAKEHNIDLNDLEDSNYDNLMGKSSGAGVIFANTGGVMEAALRTAYTYITKEEPTTLFYDLETVRGMEGTREATLKIKGMEINVAVVYGTKNASKFIEKIKHGNKQYHFVEVMTCPGGCIGGGGQPKDTQFKGNTLRQKRIEGLYKRDSEMKVRLSHENKEIKTLYKEFYGKPLSNLAQKMLHTTYFDKSKDLGGSKMSTSVKYRCSVCGYIHEGELPEGFICPVCKNPASVFVKIEEQTTQSSESATKYKGTKTEKNLMEALAGESIARNKYTFFAEVAKNEGYEQIYEIFLKTAGNEREHSKLWFKELGKLGDTNQNLLHGAEGEHYEWTDMYARFAKDAEEEGFFDLAEKFIQVGKIEKSHEERYRKLLNNVEMKAVFEKSEETMWECLNCGHLVMGKKAPEVCPVCMYSQGFFEVRAENY</sequence>
<keyword evidence="5" id="KW-0408">Iron</keyword>
<dbReference type="SUPFAM" id="SSF47240">
    <property type="entry name" value="Ferritin-like"/>
    <property type="match status" value="1"/>
</dbReference>
<dbReference type="Pfam" id="PF21349">
    <property type="entry name" value="RUBY_RBDX"/>
    <property type="match status" value="2"/>
</dbReference>
<dbReference type="InterPro" id="IPR009078">
    <property type="entry name" value="Ferritin-like_SF"/>
</dbReference>
<dbReference type="InterPro" id="IPR003251">
    <property type="entry name" value="Rr_diiron-bd_dom"/>
</dbReference>
<dbReference type="Gene3D" id="3.40.50.1780">
    <property type="match status" value="1"/>
</dbReference>
<dbReference type="SUPFAM" id="SSF53920">
    <property type="entry name" value="Fe-only hydrogenase"/>
    <property type="match status" value="1"/>
</dbReference>
<organism evidence="10 11">
    <name type="scientific">Paraclostridium tenue</name>
    <dbReference type="NCBI Taxonomy" id="1737"/>
    <lineage>
        <taxon>Bacteria</taxon>
        <taxon>Bacillati</taxon>
        <taxon>Bacillota</taxon>
        <taxon>Clostridia</taxon>
        <taxon>Peptostreptococcales</taxon>
        <taxon>Peptostreptococcaceae</taxon>
        <taxon>Paraclostridium</taxon>
    </lineage>
</organism>
<dbReference type="Pfam" id="PF02906">
    <property type="entry name" value="Fe_hyd_lg_C"/>
    <property type="match status" value="1"/>
</dbReference>
<dbReference type="InterPro" id="IPR012347">
    <property type="entry name" value="Ferritin-like"/>
</dbReference>
<reference evidence="10 11" key="1">
    <citation type="journal article" date="2019" name="Int. J. Syst. Evol. Microbiol.">
        <title>The Global Catalogue of Microorganisms (GCM) 10K type strain sequencing project: providing services to taxonomists for standard genome sequencing and annotation.</title>
        <authorList>
            <consortium name="The Broad Institute Genomics Platform"/>
            <consortium name="The Broad Institute Genome Sequencing Center for Infectious Disease"/>
            <person name="Wu L."/>
            <person name="Ma J."/>
        </authorList>
    </citation>
    <scope>NUCLEOTIDE SEQUENCE [LARGE SCALE GENOMIC DNA]</scope>
    <source>
        <strain evidence="10 11">JCM 6486</strain>
    </source>
</reference>
<accession>A0ABN1M4E8</accession>
<dbReference type="PROSITE" id="PS51379">
    <property type="entry name" value="4FE4S_FER_2"/>
    <property type="match status" value="2"/>
</dbReference>
<dbReference type="PROSITE" id="PS50905">
    <property type="entry name" value="FERRITIN_LIKE"/>
    <property type="match status" value="1"/>
</dbReference>